<proteinExistence type="predicted"/>
<dbReference type="HOGENOM" id="CLU_1333812_0_0_1"/>
<name>A0A0D3HKX8_9ORYZ</name>
<dbReference type="EnsemblPlants" id="OBART11G10730.1">
    <property type="protein sequence ID" value="OBART11G10730.1"/>
    <property type="gene ID" value="OBART11G10730"/>
</dbReference>
<evidence type="ECO:0000313" key="2">
    <source>
        <dbReference type="Proteomes" id="UP000026960"/>
    </source>
</evidence>
<organism evidence="1">
    <name type="scientific">Oryza barthii</name>
    <dbReference type="NCBI Taxonomy" id="65489"/>
    <lineage>
        <taxon>Eukaryota</taxon>
        <taxon>Viridiplantae</taxon>
        <taxon>Streptophyta</taxon>
        <taxon>Embryophyta</taxon>
        <taxon>Tracheophyta</taxon>
        <taxon>Spermatophyta</taxon>
        <taxon>Magnoliopsida</taxon>
        <taxon>Liliopsida</taxon>
        <taxon>Poales</taxon>
        <taxon>Poaceae</taxon>
        <taxon>BOP clade</taxon>
        <taxon>Oryzoideae</taxon>
        <taxon>Oryzeae</taxon>
        <taxon>Oryzinae</taxon>
        <taxon>Oryza</taxon>
    </lineage>
</organism>
<dbReference type="AlphaFoldDB" id="A0A0D3HKX8"/>
<protein>
    <submittedName>
        <fullName evidence="1">Uncharacterized protein</fullName>
    </submittedName>
</protein>
<dbReference type="Proteomes" id="UP000026960">
    <property type="component" value="Chromosome 11"/>
</dbReference>
<reference evidence="1" key="1">
    <citation type="journal article" date="2009" name="Rice">
        <title>De Novo Next Generation Sequencing of Plant Genomes.</title>
        <authorList>
            <person name="Rounsley S."/>
            <person name="Marri P.R."/>
            <person name="Yu Y."/>
            <person name="He R."/>
            <person name="Sisneros N."/>
            <person name="Goicoechea J.L."/>
            <person name="Lee S.J."/>
            <person name="Angelova A."/>
            <person name="Kudrna D."/>
            <person name="Luo M."/>
            <person name="Affourtit J."/>
            <person name="Desany B."/>
            <person name="Knight J."/>
            <person name="Niazi F."/>
            <person name="Egholm M."/>
            <person name="Wing R.A."/>
        </authorList>
    </citation>
    <scope>NUCLEOTIDE SEQUENCE [LARGE SCALE GENOMIC DNA]</scope>
    <source>
        <strain evidence="1">cv. IRGC 105608</strain>
    </source>
</reference>
<keyword evidence="2" id="KW-1185">Reference proteome</keyword>
<sequence length="213" mass="23441">MPRSRGDESGTNDDGKRGCRALPLAAFLLSDDVHDEGEFAGGRLIPTTSSLLVPSGSRAAIAVDLGGSEQRMAAWQSGSCSPSAARPYNPRCRPCAIEMLDLDLLLYAFLGLIFASVWDDPRNRLVVLASRKFPAAEGRSDLHPVLVMRGTCRLFCFVADNGEDAPVVVLHIFLFLRYAEILIKKNEASPGELEVYFFFTSLLMCWAEIYSLY</sequence>
<accession>A0A0D3HKX8</accession>
<dbReference type="Gramene" id="OBART11G10730.1">
    <property type="protein sequence ID" value="OBART11G10730.1"/>
    <property type="gene ID" value="OBART11G10730"/>
</dbReference>
<reference evidence="1" key="2">
    <citation type="submission" date="2015-03" db="UniProtKB">
        <authorList>
            <consortium name="EnsemblPlants"/>
        </authorList>
    </citation>
    <scope>IDENTIFICATION</scope>
</reference>
<dbReference type="PaxDb" id="65489-OBART11G10730.1"/>
<evidence type="ECO:0000313" key="1">
    <source>
        <dbReference type="EnsemblPlants" id="OBART11G10730.1"/>
    </source>
</evidence>